<proteinExistence type="predicted"/>
<organism evidence="3 4">
    <name type="scientific">Hymenobacter amundsenii</name>
    <dbReference type="NCBI Taxonomy" id="2006685"/>
    <lineage>
        <taxon>Bacteria</taxon>
        <taxon>Pseudomonadati</taxon>
        <taxon>Bacteroidota</taxon>
        <taxon>Cytophagia</taxon>
        <taxon>Cytophagales</taxon>
        <taxon>Hymenobacteraceae</taxon>
        <taxon>Hymenobacter</taxon>
    </lineage>
</organism>
<accession>A0A246FRB8</accession>
<feature type="domain" description="DUF6799" evidence="2">
    <location>
        <begin position="57"/>
        <end position="116"/>
    </location>
</feature>
<feature type="compositionally biased region" description="Basic residues" evidence="1">
    <location>
        <begin position="153"/>
        <end position="167"/>
    </location>
</feature>
<dbReference type="EMBL" id="NIRR01000004">
    <property type="protein sequence ID" value="OWP64324.1"/>
    <property type="molecule type" value="Genomic_DNA"/>
</dbReference>
<gene>
    <name evidence="3" type="ORF">CDA63_04625</name>
</gene>
<evidence type="ECO:0000256" key="1">
    <source>
        <dbReference type="SAM" id="MobiDB-lite"/>
    </source>
</evidence>
<name>A0A246FRB8_9BACT</name>
<dbReference type="AlphaFoldDB" id="A0A246FRB8"/>
<dbReference type="InterPro" id="IPR046478">
    <property type="entry name" value="DUF6799"/>
</dbReference>
<dbReference type="Pfam" id="PF20606">
    <property type="entry name" value="DUF6799"/>
    <property type="match status" value="1"/>
</dbReference>
<reference evidence="3 4" key="1">
    <citation type="submission" date="2017-06" db="EMBL/GenBank/DDBJ databases">
        <title>Hymenobacter amundsenii sp. nov. isolated from regoliths in Antarctica.</title>
        <authorList>
            <person name="Sedlacek I."/>
            <person name="Kralova S."/>
            <person name="Pantucek R."/>
            <person name="Svec P."/>
            <person name="Holochova P."/>
            <person name="Stankova E."/>
            <person name="Vrbovska V."/>
            <person name="Busse H.-J."/>
        </authorList>
    </citation>
    <scope>NUCLEOTIDE SEQUENCE [LARGE SCALE GENOMIC DNA]</scope>
    <source>
        <strain evidence="3 4">CCM 8682</strain>
    </source>
</reference>
<sequence>MRLGTGWLALFNPGQPAPYGKPASNGPTSLHYQPMRVYLLLFVCFLLTHLASAQANDGFQRRDGTMFLVRNGEVRPMPHDVQLPNGRRVTRDGWVVERDGRRTELRDGQGCTMLGEAARAEPDSRGRLLLHDAGSTTTQVGQPRTGIEFWMGKKGRGKGKHKRKHND</sequence>
<dbReference type="Proteomes" id="UP000197277">
    <property type="component" value="Unassembled WGS sequence"/>
</dbReference>
<evidence type="ECO:0000313" key="4">
    <source>
        <dbReference type="Proteomes" id="UP000197277"/>
    </source>
</evidence>
<protein>
    <recommendedName>
        <fullName evidence="2">DUF6799 domain-containing protein</fullName>
    </recommendedName>
</protein>
<feature type="region of interest" description="Disordered" evidence="1">
    <location>
        <begin position="134"/>
        <end position="167"/>
    </location>
</feature>
<evidence type="ECO:0000313" key="3">
    <source>
        <dbReference type="EMBL" id="OWP64324.1"/>
    </source>
</evidence>
<evidence type="ECO:0000259" key="2">
    <source>
        <dbReference type="Pfam" id="PF20606"/>
    </source>
</evidence>
<keyword evidence="4" id="KW-1185">Reference proteome</keyword>
<comment type="caution">
    <text evidence="3">The sequence shown here is derived from an EMBL/GenBank/DDBJ whole genome shotgun (WGS) entry which is preliminary data.</text>
</comment>